<protein>
    <submittedName>
        <fullName evidence="1">Uncharacterized protein</fullName>
    </submittedName>
</protein>
<dbReference type="OrthoDB" id="8231875at2"/>
<organism evidence="1 2">
    <name type="scientific">Bradyrhizobium erythrophlei</name>
    <dbReference type="NCBI Taxonomy" id="1437360"/>
    <lineage>
        <taxon>Bacteria</taxon>
        <taxon>Pseudomonadati</taxon>
        <taxon>Pseudomonadota</taxon>
        <taxon>Alphaproteobacteria</taxon>
        <taxon>Hyphomicrobiales</taxon>
        <taxon>Nitrobacteraceae</taxon>
        <taxon>Bradyrhizobium</taxon>
    </lineage>
</organism>
<dbReference type="Proteomes" id="UP000189796">
    <property type="component" value="Chromosome I"/>
</dbReference>
<evidence type="ECO:0000313" key="1">
    <source>
        <dbReference type="EMBL" id="SHG79418.1"/>
    </source>
</evidence>
<sequence length="154" mass="16991">MSVALLAPIPEEHLVSGIETLSHAGKVAFGSKSWEVFNKVDAILAGGECDVLIYVSDAVRPISPPTVTWSARYLGSSLAINGAHKDGMKYRPATTDNYPSDNKGHWVLFWEVDNLRRLQSPIKISQVRGFEKPQRYLTGFIPRGPMLIQAQDIA</sequence>
<reference evidence="1 2" key="1">
    <citation type="submission" date="2016-11" db="EMBL/GenBank/DDBJ databases">
        <authorList>
            <person name="Jaros S."/>
            <person name="Januszkiewicz K."/>
            <person name="Wedrychowicz H."/>
        </authorList>
    </citation>
    <scope>NUCLEOTIDE SEQUENCE [LARGE SCALE GENOMIC DNA]</scope>
    <source>
        <strain evidence="1 2">GAS138</strain>
    </source>
</reference>
<dbReference type="AlphaFoldDB" id="A0A1M5MQ43"/>
<proteinExistence type="predicted"/>
<evidence type="ECO:0000313" key="2">
    <source>
        <dbReference type="Proteomes" id="UP000189796"/>
    </source>
</evidence>
<accession>A0A1M5MQ43</accession>
<name>A0A1M5MQ43_9BRAD</name>
<dbReference type="EMBL" id="LT670817">
    <property type="protein sequence ID" value="SHG79418.1"/>
    <property type="molecule type" value="Genomic_DNA"/>
</dbReference>
<gene>
    <name evidence="1" type="ORF">SAMN05443248_2678</name>
</gene>
<dbReference type="RefSeq" id="WP_154072192.1">
    <property type="nucleotide sequence ID" value="NZ_LT670817.1"/>
</dbReference>